<keyword evidence="1" id="KW-0472">Membrane</keyword>
<accession>A0A367XSR2</accession>
<name>A0A367XSR2_9ASCO</name>
<comment type="caution">
    <text evidence="2">The sequence shown here is derived from an EMBL/GenBank/DDBJ whole genome shotgun (WGS) entry which is preliminary data.</text>
</comment>
<keyword evidence="1" id="KW-0812">Transmembrane</keyword>
<proteinExistence type="predicted"/>
<protein>
    <submittedName>
        <fullName evidence="2">Uncharacterized protein</fullName>
    </submittedName>
</protein>
<dbReference type="Proteomes" id="UP000253472">
    <property type="component" value="Unassembled WGS sequence"/>
</dbReference>
<feature type="transmembrane region" description="Helical" evidence="1">
    <location>
        <begin position="91"/>
        <end position="108"/>
    </location>
</feature>
<sequence>MNEKILTPNCTLPSDSPIKPIDLWSFVKPLLVGLAVEVTIIQTLNRFFPQNVVVRAMRDCTYMFATMLVLATLAHLVILLVATLKKYPLDALRWVLWFSLAILLWHWRTIMSDANGNQKYLPLAGTAMFIFLDAKMIFKLKRDSEKIDDDVAIEKDFASVNAQVQEK</sequence>
<reference evidence="2 3" key="1">
    <citation type="submission" date="2018-06" db="EMBL/GenBank/DDBJ databases">
        <title>Whole genome sequencing of Candida tropicalis (genome annotated by CSBL at Korea University).</title>
        <authorList>
            <person name="Ahn J."/>
        </authorList>
    </citation>
    <scope>NUCLEOTIDE SEQUENCE [LARGE SCALE GENOMIC DNA]</scope>
    <source>
        <strain evidence="2 3">ATCC 20962</strain>
    </source>
</reference>
<evidence type="ECO:0000256" key="1">
    <source>
        <dbReference type="SAM" id="Phobius"/>
    </source>
</evidence>
<organism evidence="2 3">
    <name type="scientific">Candida viswanathii</name>
    <dbReference type="NCBI Taxonomy" id="5486"/>
    <lineage>
        <taxon>Eukaryota</taxon>
        <taxon>Fungi</taxon>
        <taxon>Dikarya</taxon>
        <taxon>Ascomycota</taxon>
        <taxon>Saccharomycotina</taxon>
        <taxon>Pichiomycetes</taxon>
        <taxon>Debaryomycetaceae</taxon>
        <taxon>Candida/Lodderomyces clade</taxon>
        <taxon>Candida</taxon>
    </lineage>
</organism>
<gene>
    <name evidence="2" type="ORF">Cantr_05852</name>
</gene>
<dbReference type="AlphaFoldDB" id="A0A367XSR2"/>
<evidence type="ECO:0000313" key="3">
    <source>
        <dbReference type="Proteomes" id="UP000253472"/>
    </source>
</evidence>
<evidence type="ECO:0000313" key="2">
    <source>
        <dbReference type="EMBL" id="RCK56648.1"/>
    </source>
</evidence>
<feature type="transmembrane region" description="Helical" evidence="1">
    <location>
        <begin position="61"/>
        <end position="84"/>
    </location>
</feature>
<keyword evidence="1" id="KW-1133">Transmembrane helix</keyword>
<keyword evidence="3" id="KW-1185">Reference proteome</keyword>
<dbReference type="EMBL" id="QLNQ01000029">
    <property type="protein sequence ID" value="RCK56648.1"/>
    <property type="molecule type" value="Genomic_DNA"/>
</dbReference>